<comment type="caution">
    <text evidence="2">The sequence shown here is derived from an EMBL/GenBank/DDBJ whole genome shotgun (WGS) entry which is preliminary data.</text>
</comment>
<dbReference type="Gene3D" id="1.10.260.40">
    <property type="entry name" value="lambda repressor-like DNA-binding domains"/>
    <property type="match status" value="1"/>
</dbReference>
<dbReference type="PROSITE" id="PS50943">
    <property type="entry name" value="HTH_CROC1"/>
    <property type="match status" value="1"/>
</dbReference>
<evidence type="ECO:0000313" key="3">
    <source>
        <dbReference type="Proteomes" id="UP001500221"/>
    </source>
</evidence>
<reference evidence="3" key="1">
    <citation type="journal article" date="2019" name="Int. J. Syst. Evol. Microbiol.">
        <title>The Global Catalogue of Microorganisms (GCM) 10K type strain sequencing project: providing services to taxonomists for standard genome sequencing and annotation.</title>
        <authorList>
            <consortium name="The Broad Institute Genomics Platform"/>
            <consortium name="The Broad Institute Genome Sequencing Center for Infectious Disease"/>
            <person name="Wu L."/>
            <person name="Ma J."/>
        </authorList>
    </citation>
    <scope>NUCLEOTIDE SEQUENCE [LARGE SCALE GENOMIC DNA]</scope>
    <source>
        <strain evidence="3">JCM 18459</strain>
    </source>
</reference>
<protein>
    <submittedName>
        <fullName evidence="2">Helix-turn-helix transcriptional regulator</fullName>
    </submittedName>
</protein>
<sequence>MPEYPKPRPSKTPPHVSLRGLRKATGMTLEQVCEAASDALGLPEGKRVQRGTLSLIESGQRGASQQMLDALAIAYGMDPGDIVTDFVPREWANSA</sequence>
<accession>A0ABP9PZ49</accession>
<dbReference type="InterPro" id="IPR001387">
    <property type="entry name" value="Cro/C1-type_HTH"/>
</dbReference>
<dbReference type="Proteomes" id="UP001500221">
    <property type="component" value="Unassembled WGS sequence"/>
</dbReference>
<organism evidence="2 3">
    <name type="scientific">Nocardioides marinquilinus</name>
    <dbReference type="NCBI Taxonomy" id="1210400"/>
    <lineage>
        <taxon>Bacteria</taxon>
        <taxon>Bacillati</taxon>
        <taxon>Actinomycetota</taxon>
        <taxon>Actinomycetes</taxon>
        <taxon>Propionibacteriales</taxon>
        <taxon>Nocardioidaceae</taxon>
        <taxon>Nocardioides</taxon>
    </lineage>
</organism>
<name>A0ABP9PZ49_9ACTN</name>
<dbReference type="RefSeq" id="WP_345462585.1">
    <property type="nucleotide sequence ID" value="NZ_BAABKG010000005.1"/>
</dbReference>
<keyword evidence="3" id="KW-1185">Reference proteome</keyword>
<dbReference type="SUPFAM" id="SSF47413">
    <property type="entry name" value="lambda repressor-like DNA-binding domains"/>
    <property type="match status" value="1"/>
</dbReference>
<evidence type="ECO:0000259" key="1">
    <source>
        <dbReference type="PROSITE" id="PS50943"/>
    </source>
</evidence>
<proteinExistence type="predicted"/>
<evidence type="ECO:0000313" key="2">
    <source>
        <dbReference type="EMBL" id="GAA5154660.1"/>
    </source>
</evidence>
<dbReference type="InterPro" id="IPR010982">
    <property type="entry name" value="Lambda_DNA-bd_dom_sf"/>
</dbReference>
<feature type="domain" description="HTH cro/C1-type" evidence="1">
    <location>
        <begin position="18"/>
        <end position="82"/>
    </location>
</feature>
<dbReference type="EMBL" id="BAABKG010000005">
    <property type="protein sequence ID" value="GAA5154660.1"/>
    <property type="molecule type" value="Genomic_DNA"/>
</dbReference>
<dbReference type="Pfam" id="PF13560">
    <property type="entry name" value="HTH_31"/>
    <property type="match status" value="1"/>
</dbReference>
<gene>
    <name evidence="2" type="ORF">GCM10023340_38590</name>
</gene>
<dbReference type="SMART" id="SM00530">
    <property type="entry name" value="HTH_XRE"/>
    <property type="match status" value="1"/>
</dbReference>
<dbReference type="CDD" id="cd00093">
    <property type="entry name" value="HTH_XRE"/>
    <property type="match status" value="1"/>
</dbReference>